<dbReference type="GO" id="GO:0003677">
    <property type="term" value="F:DNA binding"/>
    <property type="evidence" value="ECO:0007669"/>
    <property type="project" value="InterPro"/>
</dbReference>
<organism evidence="2 3">
    <name type="scientific">Faecalicoccus acidiformans</name>
    <dbReference type="NCBI Taxonomy" id="915173"/>
    <lineage>
        <taxon>Bacteria</taxon>
        <taxon>Bacillati</taxon>
        <taxon>Bacillota</taxon>
        <taxon>Erysipelotrichia</taxon>
        <taxon>Erysipelotrichales</taxon>
        <taxon>Erysipelotrichaceae</taxon>
        <taxon>Faecalicoccus</taxon>
    </lineage>
</organism>
<comment type="caution">
    <text evidence="2">The sequence shown here is derived from an EMBL/GenBank/DDBJ whole genome shotgun (WGS) entry which is preliminary data.</text>
</comment>
<evidence type="ECO:0000313" key="3">
    <source>
        <dbReference type="Proteomes" id="UP000521313"/>
    </source>
</evidence>
<dbReference type="AlphaFoldDB" id="A0A7W8D1V2"/>
<accession>A0A7W8D1V2</accession>
<feature type="domain" description="Resolvase HTH" evidence="1">
    <location>
        <begin position="3"/>
        <end position="37"/>
    </location>
</feature>
<dbReference type="InterPro" id="IPR006120">
    <property type="entry name" value="Resolvase_HTH_dom"/>
</dbReference>
<dbReference type="Pfam" id="PF02796">
    <property type="entry name" value="HTH_7"/>
    <property type="match status" value="1"/>
</dbReference>
<dbReference type="RefSeq" id="WP_244957022.1">
    <property type="nucleotide sequence ID" value="NZ_JACHHD010000004.1"/>
</dbReference>
<evidence type="ECO:0000259" key="1">
    <source>
        <dbReference type="Pfam" id="PF02796"/>
    </source>
</evidence>
<dbReference type="GO" id="GO:0000150">
    <property type="term" value="F:DNA strand exchange activity"/>
    <property type="evidence" value="ECO:0007669"/>
    <property type="project" value="InterPro"/>
</dbReference>
<name>A0A7W8D1V2_9FIRM</name>
<reference evidence="2 3" key="1">
    <citation type="submission" date="2020-08" db="EMBL/GenBank/DDBJ databases">
        <title>Genomic Encyclopedia of Type Strains, Phase IV (KMG-IV): sequencing the most valuable type-strain genomes for metagenomic binning, comparative biology and taxonomic classification.</title>
        <authorList>
            <person name="Goeker M."/>
        </authorList>
    </citation>
    <scope>NUCLEOTIDE SEQUENCE [LARGE SCALE GENOMIC DNA]</scope>
    <source>
        <strain evidence="2 3">DSM 26963</strain>
    </source>
</reference>
<sequence length="153" mass="18401">MRDVKRVLEMRSQNHSQRDIARATKVSRDTVRKIFNAADSKKICWSSIQEISEYDVQKLLFEEEVKINLSIKQPDFDYVHKELLKPGTTIKLLWEEYADACRSINVPFYQYSYFCERYRDHVKKHNLTMHINHKPGDKMMVDWNGTWNMYVHL</sequence>
<dbReference type="Proteomes" id="UP000521313">
    <property type="component" value="Unassembled WGS sequence"/>
</dbReference>
<dbReference type="EMBL" id="JACHHD010000004">
    <property type="protein sequence ID" value="MBB5184458.1"/>
    <property type="molecule type" value="Genomic_DNA"/>
</dbReference>
<proteinExistence type="predicted"/>
<protein>
    <submittedName>
        <fullName evidence="2">Transposase</fullName>
    </submittedName>
</protein>
<gene>
    <name evidence="2" type="ORF">HNQ43_000497</name>
</gene>
<evidence type="ECO:0000313" key="2">
    <source>
        <dbReference type="EMBL" id="MBB5184458.1"/>
    </source>
</evidence>